<accession>A0A381WIW7</accession>
<dbReference type="SUPFAM" id="SSF52096">
    <property type="entry name" value="ClpP/crotonase"/>
    <property type="match status" value="1"/>
</dbReference>
<dbReference type="GO" id="GO:1905202">
    <property type="term" value="C:methylcrotonoyl-CoA carboxylase complex"/>
    <property type="evidence" value="ECO:0007669"/>
    <property type="project" value="TreeGrafter"/>
</dbReference>
<dbReference type="PANTHER" id="PTHR22855:SF13">
    <property type="entry name" value="METHYLCROTONOYL-COA CARBOXYLASE BETA CHAIN, MITOCHONDRIAL"/>
    <property type="match status" value="1"/>
</dbReference>
<evidence type="ECO:0000313" key="1">
    <source>
        <dbReference type="EMBL" id="SVA52241.1"/>
    </source>
</evidence>
<reference evidence="1" key="1">
    <citation type="submission" date="2018-05" db="EMBL/GenBank/DDBJ databases">
        <authorList>
            <person name="Lanie J.A."/>
            <person name="Ng W.-L."/>
            <person name="Kazmierczak K.M."/>
            <person name="Andrzejewski T.M."/>
            <person name="Davidsen T.M."/>
            <person name="Wayne K.J."/>
            <person name="Tettelin H."/>
            <person name="Glass J.I."/>
            <person name="Rusch D."/>
            <person name="Podicherti R."/>
            <person name="Tsui H.-C.T."/>
            <person name="Winkler M.E."/>
        </authorList>
    </citation>
    <scope>NUCLEOTIDE SEQUENCE</scope>
</reference>
<dbReference type="GO" id="GO:0004485">
    <property type="term" value="F:methylcrotonoyl-CoA carboxylase activity"/>
    <property type="evidence" value="ECO:0007669"/>
    <property type="project" value="TreeGrafter"/>
</dbReference>
<protein>
    <recommendedName>
        <fullName evidence="2">CoA carboxyltransferase N-terminal domain-containing protein</fullName>
    </recommendedName>
</protein>
<organism evidence="1">
    <name type="scientific">marine metagenome</name>
    <dbReference type="NCBI Taxonomy" id="408172"/>
    <lineage>
        <taxon>unclassified sequences</taxon>
        <taxon>metagenomes</taxon>
        <taxon>ecological metagenomes</taxon>
    </lineage>
</organism>
<sequence length="91" mass="10069">MAVFNSVLDPATPEFQRNRADMLAKISELRNAVETVSYGGNDKARQKHLDRGKLLPRDRVNRLLDQGAPFLELSQLAGWGMYDGKVPSGGL</sequence>
<dbReference type="PANTHER" id="PTHR22855">
    <property type="entry name" value="ACETYL, PROPIONYL, PYRUVATE, AND GLUTACONYL CARBOXYLASE-RELATED"/>
    <property type="match status" value="1"/>
</dbReference>
<dbReference type="EMBL" id="UINC01011897">
    <property type="protein sequence ID" value="SVA52241.1"/>
    <property type="molecule type" value="Genomic_DNA"/>
</dbReference>
<dbReference type="InterPro" id="IPR045190">
    <property type="entry name" value="MCCB/AccD1-like"/>
</dbReference>
<evidence type="ECO:0008006" key="2">
    <source>
        <dbReference type="Google" id="ProtNLM"/>
    </source>
</evidence>
<name>A0A381WIW7_9ZZZZ</name>
<dbReference type="AlphaFoldDB" id="A0A381WIW7"/>
<dbReference type="GO" id="GO:0006552">
    <property type="term" value="P:L-leucine catabolic process"/>
    <property type="evidence" value="ECO:0007669"/>
    <property type="project" value="TreeGrafter"/>
</dbReference>
<dbReference type="Gene3D" id="3.90.226.10">
    <property type="entry name" value="2-enoyl-CoA Hydratase, Chain A, domain 1"/>
    <property type="match status" value="1"/>
</dbReference>
<dbReference type="InterPro" id="IPR029045">
    <property type="entry name" value="ClpP/crotonase-like_dom_sf"/>
</dbReference>
<gene>
    <name evidence="1" type="ORF">METZ01_LOCUS105095</name>
</gene>
<feature type="non-terminal residue" evidence="1">
    <location>
        <position position="91"/>
    </location>
</feature>
<proteinExistence type="predicted"/>